<name>A0A918FEU4_9DEIO</name>
<protein>
    <submittedName>
        <fullName evidence="1">Uncharacterized protein</fullName>
    </submittedName>
</protein>
<comment type="caution">
    <text evidence="1">The sequence shown here is derived from an EMBL/GenBank/DDBJ whole genome shotgun (WGS) entry which is preliminary data.</text>
</comment>
<dbReference type="Proteomes" id="UP000603865">
    <property type="component" value="Unassembled WGS sequence"/>
</dbReference>
<sequence length="202" mass="21872">MARLTRWRAALRVPPTRLFFLAATIVLLPWLSTSTLHSWREGRNAAHLVTTCTNFVHGTPGWRLANDTLTAALDFVQAAAPNLAAAYTQATELLQTNIQSASRDMLRLHALPVYANRGPLGTDQRLAEPTLALTSTARHSDPGSSALFVDLPWRGGAFIALDVKGSCGTYPQQFSLFLSGNEQGVTTAAGEEVARQYLSATH</sequence>
<reference evidence="1" key="2">
    <citation type="submission" date="2020-09" db="EMBL/GenBank/DDBJ databases">
        <authorList>
            <person name="Sun Q."/>
            <person name="Ohkuma M."/>
        </authorList>
    </citation>
    <scope>NUCLEOTIDE SEQUENCE</scope>
    <source>
        <strain evidence="1">JCM 31311</strain>
    </source>
</reference>
<dbReference type="AlphaFoldDB" id="A0A918FEU4"/>
<accession>A0A918FEU4</accession>
<dbReference type="EMBL" id="BMQL01000053">
    <property type="protein sequence ID" value="GGR31800.1"/>
    <property type="molecule type" value="Genomic_DNA"/>
</dbReference>
<evidence type="ECO:0000313" key="2">
    <source>
        <dbReference type="Proteomes" id="UP000603865"/>
    </source>
</evidence>
<organism evidence="1 2">
    <name type="scientific">Deinococcus ruber</name>
    <dbReference type="NCBI Taxonomy" id="1848197"/>
    <lineage>
        <taxon>Bacteria</taxon>
        <taxon>Thermotogati</taxon>
        <taxon>Deinococcota</taxon>
        <taxon>Deinococci</taxon>
        <taxon>Deinococcales</taxon>
        <taxon>Deinococcaceae</taxon>
        <taxon>Deinococcus</taxon>
    </lineage>
</organism>
<proteinExistence type="predicted"/>
<gene>
    <name evidence="1" type="ORF">GCM10008957_48020</name>
</gene>
<evidence type="ECO:0000313" key="1">
    <source>
        <dbReference type="EMBL" id="GGR31800.1"/>
    </source>
</evidence>
<keyword evidence="2" id="KW-1185">Reference proteome</keyword>
<reference evidence="1" key="1">
    <citation type="journal article" date="2014" name="Int. J. Syst. Evol. Microbiol.">
        <title>Complete genome sequence of Corynebacterium casei LMG S-19264T (=DSM 44701T), isolated from a smear-ripened cheese.</title>
        <authorList>
            <consortium name="US DOE Joint Genome Institute (JGI-PGF)"/>
            <person name="Walter F."/>
            <person name="Albersmeier A."/>
            <person name="Kalinowski J."/>
            <person name="Ruckert C."/>
        </authorList>
    </citation>
    <scope>NUCLEOTIDE SEQUENCE</scope>
    <source>
        <strain evidence="1">JCM 31311</strain>
    </source>
</reference>